<feature type="transmembrane region" description="Helical" evidence="8">
    <location>
        <begin position="188"/>
        <end position="208"/>
    </location>
</feature>
<evidence type="ECO:0000256" key="5">
    <source>
        <dbReference type="ARBA" id="ARBA00022692"/>
    </source>
</evidence>
<keyword evidence="2 8" id="KW-0474">Menaquinone biosynthesis</keyword>
<dbReference type="GO" id="GO:0042371">
    <property type="term" value="P:vitamin K biosynthetic process"/>
    <property type="evidence" value="ECO:0007669"/>
    <property type="project" value="TreeGrafter"/>
</dbReference>
<evidence type="ECO:0000256" key="6">
    <source>
        <dbReference type="ARBA" id="ARBA00022989"/>
    </source>
</evidence>
<keyword evidence="7 8" id="KW-0472">Membrane</keyword>
<comment type="subcellular location">
    <subcellularLocation>
        <location evidence="8">Cell membrane</location>
        <topology evidence="8">Multi-pass membrane protein</topology>
    </subcellularLocation>
    <subcellularLocation>
        <location evidence="1">Membrane</location>
        <topology evidence="1">Multi-pass membrane protein</topology>
    </subcellularLocation>
</comment>
<comment type="pathway">
    <text evidence="8">Quinol/quinone metabolism; menaquinone biosynthesis; menaquinol from 1,4-dihydroxy-2-naphthoate: step 1/2.</text>
</comment>
<gene>
    <name evidence="8" type="primary">menA</name>
    <name evidence="11" type="ORF">AURMO_01652</name>
</gene>
<comment type="similarity">
    <text evidence="8">Belongs to the MenA family. Type 1 subfamily.</text>
</comment>
<dbReference type="EC" id="2.5.1.74" evidence="8 9"/>
<dbReference type="KEGG" id="aum:AURMO_01652"/>
<protein>
    <recommendedName>
        <fullName evidence="8 9">1,4-dihydroxy-2-naphthoate octaprenyltransferase</fullName>
        <shortName evidence="8">DHNA-octaprenyltransferase</shortName>
        <ecNumber evidence="8 9">2.5.1.74</ecNumber>
    </recommendedName>
</protein>
<comment type="function">
    <text evidence="8">Conversion of 1,4-dihydroxy-2-naphthoate (DHNA) to demethylmenaquinone (DMK).</text>
</comment>
<dbReference type="GO" id="GO:0005886">
    <property type="term" value="C:plasma membrane"/>
    <property type="evidence" value="ECO:0007669"/>
    <property type="project" value="UniProtKB-SubCell"/>
</dbReference>
<dbReference type="UniPathway" id="UPA00079">
    <property type="reaction ID" value="UER00168"/>
</dbReference>
<evidence type="ECO:0000256" key="9">
    <source>
        <dbReference type="NCBIfam" id="TIGR00751"/>
    </source>
</evidence>
<dbReference type="Pfam" id="PF01040">
    <property type="entry name" value="UbiA"/>
    <property type="match status" value="1"/>
</dbReference>
<dbReference type="InterPro" id="IPR004657">
    <property type="entry name" value="MenA"/>
</dbReference>
<feature type="transmembrane region" description="Helical" evidence="8">
    <location>
        <begin position="283"/>
        <end position="305"/>
    </location>
</feature>
<feature type="transmembrane region" description="Helical" evidence="8">
    <location>
        <begin position="229"/>
        <end position="249"/>
    </location>
</feature>
<dbReference type="GO" id="GO:0046428">
    <property type="term" value="F:1,4-dihydroxy-2-naphthoate polyprenyltransferase activity"/>
    <property type="evidence" value="ECO:0007669"/>
    <property type="project" value="UniProtKB-UniRule"/>
</dbReference>
<evidence type="ECO:0000256" key="2">
    <source>
        <dbReference type="ARBA" id="ARBA00022428"/>
    </source>
</evidence>
<proteinExistence type="inferred from homology"/>
<dbReference type="Gene3D" id="1.10.357.140">
    <property type="entry name" value="UbiA prenyltransferase"/>
    <property type="match status" value="1"/>
</dbReference>
<accession>A0A2Z3RZP7</accession>
<dbReference type="PIRSF" id="PIRSF005355">
    <property type="entry name" value="UBIAD1"/>
    <property type="match status" value="1"/>
</dbReference>
<dbReference type="PANTHER" id="PTHR13929:SF0">
    <property type="entry name" value="UBIA PRENYLTRANSFERASE DOMAIN-CONTAINING PROTEIN 1"/>
    <property type="match status" value="1"/>
</dbReference>
<dbReference type="InterPro" id="IPR026046">
    <property type="entry name" value="UBIAD1"/>
</dbReference>
<sequence length="306" mass="32104">MSKTSKKHHGSTSHKPRKATAADWISGARIRTLPLAFAPVAIGSGAAAITDQFNAPVALLCLVVALALQIGVNYSNDYSDGIRGTDNYRVGPARLTGSGAADPKKVLAVALAFFALSAVAGVLIVILTNAWWMLAIGAVAIVAAWFYTGGRRPYGYAGLGEVMVFIFFGLVATVGTTYVQTGNLSQESLIGGVGIGLISCAVLVVNNIRDIETDKLAGKKTLAVRMGRTPSAVLFCFLMLIPFGIVIYLGLFYAAAFLTLFALLAALPACLITLTAKTPQEYILALKLSSLTGLLYGLGLAFTFFG</sequence>
<evidence type="ECO:0000256" key="8">
    <source>
        <dbReference type="HAMAP-Rule" id="MF_01937"/>
    </source>
</evidence>
<keyword evidence="12" id="KW-1185">Reference proteome</keyword>
<feature type="transmembrane region" description="Helical" evidence="8">
    <location>
        <begin position="255"/>
        <end position="276"/>
    </location>
</feature>
<dbReference type="InterPro" id="IPR000537">
    <property type="entry name" value="UbiA_prenyltransferase"/>
</dbReference>
<dbReference type="NCBIfam" id="NF004751">
    <property type="entry name" value="PRK06080.1-3"/>
    <property type="match status" value="1"/>
</dbReference>
<name>A0A2Z3RZP7_9MICO</name>
<feature type="region of interest" description="Disordered" evidence="10">
    <location>
        <begin position="1"/>
        <end position="20"/>
    </location>
</feature>
<dbReference type="Gene3D" id="1.20.120.1780">
    <property type="entry name" value="UbiA prenyltransferase"/>
    <property type="match status" value="1"/>
</dbReference>
<dbReference type="EMBL" id="CP023994">
    <property type="protein sequence ID" value="AWR22235.1"/>
    <property type="molecule type" value="Genomic_DNA"/>
</dbReference>
<keyword evidence="3 8" id="KW-1003">Cell membrane</keyword>
<evidence type="ECO:0000256" key="3">
    <source>
        <dbReference type="ARBA" id="ARBA00022475"/>
    </source>
</evidence>
<feature type="transmembrane region" description="Helical" evidence="8">
    <location>
        <begin position="106"/>
        <end position="124"/>
    </location>
</feature>
<keyword evidence="4 8" id="KW-0808">Transferase</keyword>
<evidence type="ECO:0000256" key="4">
    <source>
        <dbReference type="ARBA" id="ARBA00022679"/>
    </source>
</evidence>
<dbReference type="CDD" id="cd13962">
    <property type="entry name" value="PT_UbiA_UBIAD1"/>
    <property type="match status" value="1"/>
</dbReference>
<reference evidence="11 12" key="1">
    <citation type="submission" date="2017-10" db="EMBL/GenBank/DDBJ databases">
        <title>Genome of an Actinobacterium that displays light-enhanced growth.</title>
        <authorList>
            <person name="Maresca J.A."/>
            <person name="Hempel P."/>
            <person name="Shevchenko O."/>
            <person name="Miller K.J."/>
            <person name="Hahn M.W."/>
        </authorList>
    </citation>
    <scope>NUCLEOTIDE SEQUENCE [LARGE SCALE GENOMIC DNA]</scope>
    <source>
        <strain evidence="11 12">MWH-Mo1</strain>
    </source>
</reference>
<dbReference type="RefSeq" id="WP_110234686.1">
    <property type="nucleotide sequence ID" value="NZ_CP023994.1"/>
</dbReference>
<dbReference type="OrthoDB" id="9767568at2"/>
<feature type="transmembrane region" description="Helical" evidence="8">
    <location>
        <begin position="130"/>
        <end position="147"/>
    </location>
</feature>
<dbReference type="Proteomes" id="UP000246894">
    <property type="component" value="Chromosome"/>
</dbReference>
<evidence type="ECO:0000313" key="11">
    <source>
        <dbReference type="EMBL" id="AWR22235.1"/>
    </source>
</evidence>
<feature type="compositionally biased region" description="Basic residues" evidence="10">
    <location>
        <begin position="1"/>
        <end position="18"/>
    </location>
</feature>
<dbReference type="AlphaFoldDB" id="A0A2Z3RZP7"/>
<feature type="transmembrane region" description="Helical" evidence="8">
    <location>
        <begin position="154"/>
        <end position="176"/>
    </location>
</feature>
<dbReference type="NCBIfam" id="TIGR00751">
    <property type="entry name" value="menA"/>
    <property type="match status" value="1"/>
</dbReference>
<evidence type="ECO:0000313" key="12">
    <source>
        <dbReference type="Proteomes" id="UP000246894"/>
    </source>
</evidence>
<keyword evidence="5 8" id="KW-0812">Transmembrane</keyword>
<dbReference type="InterPro" id="IPR044878">
    <property type="entry name" value="UbiA_sf"/>
</dbReference>
<evidence type="ECO:0000256" key="10">
    <source>
        <dbReference type="SAM" id="MobiDB-lite"/>
    </source>
</evidence>
<evidence type="ECO:0000256" key="7">
    <source>
        <dbReference type="ARBA" id="ARBA00023136"/>
    </source>
</evidence>
<organism evidence="11 12">
    <name type="scientific">Aurantimicrobium photophilum</name>
    <dbReference type="NCBI Taxonomy" id="1987356"/>
    <lineage>
        <taxon>Bacteria</taxon>
        <taxon>Bacillati</taxon>
        <taxon>Actinomycetota</taxon>
        <taxon>Actinomycetes</taxon>
        <taxon>Micrococcales</taxon>
        <taxon>Microbacteriaceae</taxon>
        <taxon>Aurantimicrobium</taxon>
    </lineage>
</organism>
<feature type="transmembrane region" description="Helical" evidence="8">
    <location>
        <begin position="57"/>
        <end position="74"/>
    </location>
</feature>
<dbReference type="PANTHER" id="PTHR13929">
    <property type="entry name" value="1,4-DIHYDROXY-2-NAPHTHOATE OCTAPRENYLTRANSFERASE"/>
    <property type="match status" value="1"/>
</dbReference>
<dbReference type="GO" id="GO:0009234">
    <property type="term" value="P:menaquinone biosynthetic process"/>
    <property type="evidence" value="ECO:0007669"/>
    <property type="project" value="UniProtKB-UniRule"/>
</dbReference>
<comment type="catalytic activity">
    <reaction evidence="8">
        <text>an all-trans-polyprenyl diphosphate + 1,4-dihydroxy-2-naphthoate + H(+) = a 2-demethylmenaquinol + CO2 + diphosphate</text>
        <dbReference type="Rhea" id="RHEA:26478"/>
        <dbReference type="Rhea" id="RHEA-COMP:9563"/>
        <dbReference type="Rhea" id="RHEA-COMP:9564"/>
        <dbReference type="ChEBI" id="CHEBI:11173"/>
        <dbReference type="ChEBI" id="CHEBI:15378"/>
        <dbReference type="ChEBI" id="CHEBI:16526"/>
        <dbReference type="ChEBI" id="CHEBI:33019"/>
        <dbReference type="ChEBI" id="CHEBI:55437"/>
        <dbReference type="ChEBI" id="CHEBI:58914"/>
        <dbReference type="EC" id="2.5.1.74"/>
    </reaction>
</comment>
<evidence type="ECO:0000256" key="1">
    <source>
        <dbReference type="ARBA" id="ARBA00004141"/>
    </source>
</evidence>
<dbReference type="HAMAP" id="MF_01937">
    <property type="entry name" value="MenA_1"/>
    <property type="match status" value="1"/>
</dbReference>
<keyword evidence="6 8" id="KW-1133">Transmembrane helix</keyword>